<keyword evidence="3" id="KW-1185">Reference proteome</keyword>
<dbReference type="AlphaFoldDB" id="A0A0L6UI44"/>
<evidence type="ECO:0000256" key="1">
    <source>
        <dbReference type="SAM" id="MobiDB-lite"/>
    </source>
</evidence>
<dbReference type="EMBL" id="LAVV01011319">
    <property type="protein sequence ID" value="KNZ47922.1"/>
    <property type="molecule type" value="Genomic_DNA"/>
</dbReference>
<feature type="region of interest" description="Disordered" evidence="1">
    <location>
        <begin position="319"/>
        <end position="361"/>
    </location>
</feature>
<accession>A0A0L6UI44</accession>
<evidence type="ECO:0000313" key="2">
    <source>
        <dbReference type="EMBL" id="KNZ47922.1"/>
    </source>
</evidence>
<protein>
    <submittedName>
        <fullName evidence="2">Uncharacterized protein</fullName>
    </submittedName>
</protein>
<feature type="compositionally biased region" description="Basic residues" evidence="1">
    <location>
        <begin position="334"/>
        <end position="346"/>
    </location>
</feature>
<evidence type="ECO:0000313" key="3">
    <source>
        <dbReference type="Proteomes" id="UP000037035"/>
    </source>
</evidence>
<reference evidence="2 3" key="1">
    <citation type="submission" date="2015-08" db="EMBL/GenBank/DDBJ databases">
        <title>Next Generation Sequencing and Analysis of the Genome of Puccinia sorghi L Schw, the Causal Agent of Maize Common Rust.</title>
        <authorList>
            <person name="Rochi L."/>
            <person name="Burguener G."/>
            <person name="Darino M."/>
            <person name="Turjanski A."/>
            <person name="Kreff E."/>
            <person name="Dieguez M.J."/>
            <person name="Sacco F."/>
        </authorList>
    </citation>
    <scope>NUCLEOTIDE SEQUENCE [LARGE SCALE GENOMIC DNA]</scope>
    <source>
        <strain evidence="2 3">RO10H11247</strain>
    </source>
</reference>
<dbReference type="Proteomes" id="UP000037035">
    <property type="component" value="Unassembled WGS sequence"/>
</dbReference>
<gene>
    <name evidence="2" type="ORF">VP01_603g3</name>
</gene>
<sequence length="361" mass="41310">MQSNIFLRHCGLQDFTSLLYIVYVHVSTLPELTLSGTTYKHTSVTTGITFWMYEENFVSHFSIKLRLRNTAIPHSPLHHSRSNITNHQHARIIPTMDKPRMISLILILFPSEYSNNPPSETPIKQLLIPITLVECLQVQKFLTTHSMLDHLQAGTLFDWHPQHFCLDDKLSNNSILLLVRWFYLGLHLNYAKLKINVSVAVLFLLLNLCSVSCNFTPLNTLVGNIFCHTRSWCSFPPANTLGGKINFLIWTLDPDFLLRMTLQKRQEIQKKSRQNPAESIFFPLNSSPLISLKPPKKTVLKLSETSSFFPLFANFHSTHQSNNPKIRPETLPRTRPKKRHPYHGKKMAREGSVVSASSGST</sequence>
<proteinExistence type="predicted"/>
<comment type="caution">
    <text evidence="2">The sequence shown here is derived from an EMBL/GenBank/DDBJ whole genome shotgun (WGS) entry which is preliminary data.</text>
</comment>
<dbReference type="VEuPathDB" id="FungiDB:VP01_603g3"/>
<name>A0A0L6UI44_9BASI</name>
<organism evidence="2 3">
    <name type="scientific">Puccinia sorghi</name>
    <dbReference type="NCBI Taxonomy" id="27349"/>
    <lineage>
        <taxon>Eukaryota</taxon>
        <taxon>Fungi</taxon>
        <taxon>Dikarya</taxon>
        <taxon>Basidiomycota</taxon>
        <taxon>Pucciniomycotina</taxon>
        <taxon>Pucciniomycetes</taxon>
        <taxon>Pucciniales</taxon>
        <taxon>Pucciniaceae</taxon>
        <taxon>Puccinia</taxon>
    </lineage>
</organism>